<dbReference type="InterPro" id="IPR015927">
    <property type="entry name" value="Peptidase_S24_S26A/B/C"/>
</dbReference>
<dbReference type="Pfam" id="PF01381">
    <property type="entry name" value="HTH_3"/>
    <property type="match status" value="1"/>
</dbReference>
<dbReference type="CDD" id="cd06529">
    <property type="entry name" value="S24_LexA-like"/>
    <property type="match status" value="1"/>
</dbReference>
<reference evidence="2 3" key="2">
    <citation type="journal article" date="2012" name="J. Bacteriol.">
        <title>Complete genome sequences of six strains of the genus Methylobacterium.</title>
        <authorList>
            <person name="Marx C.J."/>
            <person name="Bringel F."/>
            <person name="Chistoserdova L."/>
            <person name="Moulin L."/>
            <person name="Farhan Ul Haque M."/>
            <person name="Fleischman D.E."/>
            <person name="Gruffaz C."/>
            <person name="Jourand P."/>
            <person name="Knief C."/>
            <person name="Lee M.C."/>
            <person name="Muller E.E."/>
            <person name="Nadalig T."/>
            <person name="Peyraud R."/>
            <person name="Roselli S."/>
            <person name="Russ L."/>
            <person name="Goodwin L.A."/>
            <person name="Ivanova N."/>
            <person name="Kyrpides N."/>
            <person name="Lajus A."/>
            <person name="Land M.L."/>
            <person name="Medigue C."/>
            <person name="Mikhailova N."/>
            <person name="Nolan M."/>
            <person name="Woyke T."/>
            <person name="Stolyar S."/>
            <person name="Vorholt J.A."/>
            <person name="Vuilleumier S."/>
        </authorList>
    </citation>
    <scope>NUCLEOTIDE SEQUENCE [LARGE SCALE GENOMIC DNA]</scope>
    <source>
        <strain evidence="3">CM4 / NCIMB 13688</strain>
    </source>
</reference>
<dbReference type="PROSITE" id="PS50943">
    <property type="entry name" value="HTH_CROC1"/>
    <property type="match status" value="1"/>
</dbReference>
<dbReference type="KEGG" id="mch:Mchl_0258"/>
<dbReference type="RefSeq" id="WP_012605403.1">
    <property type="nucleotide sequence ID" value="NC_011757.1"/>
</dbReference>
<dbReference type="GO" id="GO:0003677">
    <property type="term" value="F:DNA binding"/>
    <property type="evidence" value="ECO:0007669"/>
    <property type="project" value="InterPro"/>
</dbReference>
<evidence type="ECO:0000259" key="1">
    <source>
        <dbReference type="PROSITE" id="PS50943"/>
    </source>
</evidence>
<protein>
    <submittedName>
        <fullName evidence="2">Putative phage repressor</fullName>
    </submittedName>
</protein>
<dbReference type="CDD" id="cd00093">
    <property type="entry name" value="HTH_XRE"/>
    <property type="match status" value="1"/>
</dbReference>
<dbReference type="SMART" id="SM00530">
    <property type="entry name" value="HTH_XRE"/>
    <property type="match status" value="1"/>
</dbReference>
<dbReference type="HOGENOM" id="CLU_097949_1_0_5"/>
<dbReference type="Pfam" id="PF00717">
    <property type="entry name" value="Peptidase_S24"/>
    <property type="match status" value="1"/>
</dbReference>
<reference evidence="3" key="1">
    <citation type="submission" date="2008-12" db="EMBL/GenBank/DDBJ databases">
        <title>Complete sequence of chromosome of Methylobacterium chloromethanicum CM4.</title>
        <authorList>
            <consortium name="US DOE Joint Genome Institute"/>
            <person name="Lucas S."/>
            <person name="Copeland A."/>
            <person name="Lapidus A."/>
            <person name="Glavina del Rio T."/>
            <person name="Dalin E."/>
            <person name="Tice H."/>
            <person name="Bruce D."/>
            <person name="Goodwin L."/>
            <person name="Pitluck S."/>
            <person name="Chertkov O."/>
            <person name="Brettin T."/>
            <person name="Detter J.C."/>
            <person name="Han C."/>
            <person name="Larimer F."/>
            <person name="Land M."/>
            <person name="Hauser L."/>
            <person name="Kyrpides N."/>
            <person name="Mikhailova N."/>
            <person name="Marx C."/>
            <person name="Richardson P."/>
        </authorList>
    </citation>
    <scope>NUCLEOTIDE SEQUENCE [LARGE SCALE GENOMIC DNA]</scope>
    <source>
        <strain evidence="3">CM4 / NCIMB 13688</strain>
    </source>
</reference>
<evidence type="ECO:0000313" key="2">
    <source>
        <dbReference type="EMBL" id="ACK81197.1"/>
    </source>
</evidence>
<dbReference type="Proteomes" id="UP000002385">
    <property type="component" value="Chromosome"/>
</dbReference>
<dbReference type="InterPro" id="IPR010982">
    <property type="entry name" value="Lambda_DNA-bd_dom_sf"/>
</dbReference>
<evidence type="ECO:0000313" key="3">
    <source>
        <dbReference type="Proteomes" id="UP000002385"/>
    </source>
</evidence>
<dbReference type="Gene3D" id="1.10.260.40">
    <property type="entry name" value="lambda repressor-like DNA-binding domains"/>
    <property type="match status" value="1"/>
</dbReference>
<proteinExistence type="predicted"/>
<dbReference type="SUPFAM" id="SSF47413">
    <property type="entry name" value="lambda repressor-like DNA-binding domains"/>
    <property type="match status" value="1"/>
</dbReference>
<dbReference type="InterPro" id="IPR036286">
    <property type="entry name" value="LexA/Signal_pep-like_sf"/>
</dbReference>
<dbReference type="InterPro" id="IPR039418">
    <property type="entry name" value="LexA-like"/>
</dbReference>
<dbReference type="InterPro" id="IPR001387">
    <property type="entry name" value="Cro/C1-type_HTH"/>
</dbReference>
<dbReference type="SUPFAM" id="SSF51306">
    <property type="entry name" value="LexA/Signal peptidase"/>
    <property type="match status" value="1"/>
</dbReference>
<feature type="domain" description="HTH cro/C1-type" evidence="1">
    <location>
        <begin position="7"/>
        <end position="60"/>
    </location>
</feature>
<name>B7KYS4_METC4</name>
<accession>B7KYS4</accession>
<sequence>MTWHDLIREAREARGLSQAKLARAVGVSQAIIGKIELKQVETTKALRALVDYLELDPSQFPPQAFGVWAGPPAADMARAFTSEPAPPEFALDPAYWATAAGLVGDIPLYAAAEGGAGNILIERDAIGQEKRPHELQGVKNGYAILIVGESMVPEFEPGDTLYINPKLPILPNTSCVFYSNKNEEPTATVKRYLSDKGDAWLVRQHSPPKDFELDRSEWATRHRIVSKKLR</sequence>
<gene>
    <name evidence="2" type="ordered locus">Mchl_0258</name>
</gene>
<dbReference type="EMBL" id="CP001298">
    <property type="protein sequence ID" value="ACK81197.1"/>
    <property type="molecule type" value="Genomic_DNA"/>
</dbReference>
<organism evidence="2 3">
    <name type="scientific">Methylorubrum extorquens (strain CM4 / NCIMB 13688)</name>
    <name type="common">Methylobacterium extorquens</name>
    <dbReference type="NCBI Taxonomy" id="440085"/>
    <lineage>
        <taxon>Bacteria</taxon>
        <taxon>Pseudomonadati</taxon>
        <taxon>Pseudomonadota</taxon>
        <taxon>Alphaproteobacteria</taxon>
        <taxon>Hyphomicrobiales</taxon>
        <taxon>Methylobacteriaceae</taxon>
        <taxon>Methylorubrum</taxon>
    </lineage>
</organism>
<dbReference type="Gene3D" id="2.10.109.10">
    <property type="entry name" value="Umud Fragment, subunit A"/>
    <property type="match status" value="1"/>
</dbReference>
<dbReference type="AlphaFoldDB" id="B7KYS4"/>